<proteinExistence type="inferred from homology"/>
<dbReference type="GO" id="GO:0051301">
    <property type="term" value="P:cell division"/>
    <property type="evidence" value="ECO:0007669"/>
    <property type="project" value="UniProtKB-KW"/>
</dbReference>
<dbReference type="CDD" id="cd20556">
    <property type="entry name" value="CYCLIN_CABLES"/>
    <property type="match status" value="1"/>
</dbReference>
<organism evidence="7 8">
    <name type="scientific">Scylla paramamosain</name>
    <name type="common">Mud crab</name>
    <dbReference type="NCBI Taxonomy" id="85552"/>
    <lineage>
        <taxon>Eukaryota</taxon>
        <taxon>Metazoa</taxon>
        <taxon>Ecdysozoa</taxon>
        <taxon>Arthropoda</taxon>
        <taxon>Crustacea</taxon>
        <taxon>Multicrustacea</taxon>
        <taxon>Malacostraca</taxon>
        <taxon>Eumalacostraca</taxon>
        <taxon>Eucarida</taxon>
        <taxon>Decapoda</taxon>
        <taxon>Pleocyemata</taxon>
        <taxon>Brachyura</taxon>
        <taxon>Eubrachyura</taxon>
        <taxon>Portunoidea</taxon>
        <taxon>Portunidae</taxon>
        <taxon>Portuninae</taxon>
        <taxon>Scylla</taxon>
    </lineage>
</organism>
<keyword evidence="2" id="KW-0597">Phosphoprotein</keyword>
<dbReference type="InterPro" id="IPR036915">
    <property type="entry name" value="Cyclin-like_sf"/>
</dbReference>
<dbReference type="PANTHER" id="PTHR22896:SF0">
    <property type="entry name" value="CYCLIN N-TERMINAL DOMAIN-CONTAINING PROTEIN"/>
    <property type="match status" value="1"/>
</dbReference>
<accession>A0AAW0V798</accession>
<feature type="compositionally biased region" description="Basic and acidic residues" evidence="5">
    <location>
        <begin position="95"/>
        <end position="114"/>
    </location>
</feature>
<dbReference type="GO" id="GO:0005829">
    <property type="term" value="C:cytosol"/>
    <property type="evidence" value="ECO:0007669"/>
    <property type="project" value="UniProtKB-ARBA"/>
</dbReference>
<feature type="domain" description="Cyclin N-terminal" evidence="6">
    <location>
        <begin position="400"/>
        <end position="522"/>
    </location>
</feature>
<evidence type="ECO:0000256" key="3">
    <source>
        <dbReference type="ARBA" id="ARBA00022618"/>
    </source>
</evidence>
<dbReference type="FunFam" id="1.10.472.10:FF:000020">
    <property type="entry name" value="CDK5 and ABL1 enzyme substrate 1"/>
    <property type="match status" value="1"/>
</dbReference>
<dbReference type="AlphaFoldDB" id="A0AAW0V798"/>
<dbReference type="InterPro" id="IPR012388">
    <property type="entry name" value="CABLES1/2"/>
</dbReference>
<dbReference type="Gene3D" id="1.10.472.10">
    <property type="entry name" value="Cyclin-like"/>
    <property type="match status" value="1"/>
</dbReference>
<name>A0AAW0V798_SCYPA</name>
<keyword evidence="8" id="KW-1185">Reference proteome</keyword>
<dbReference type="PIRSF" id="PIRSF025798">
    <property type="entry name" value="Cables"/>
    <property type="match status" value="1"/>
</dbReference>
<feature type="region of interest" description="Disordered" evidence="5">
    <location>
        <begin position="225"/>
        <end position="255"/>
    </location>
</feature>
<keyword evidence="3" id="KW-0132">Cell division</keyword>
<dbReference type="GO" id="GO:0051726">
    <property type="term" value="P:regulation of cell cycle"/>
    <property type="evidence" value="ECO:0007669"/>
    <property type="project" value="InterPro"/>
</dbReference>
<evidence type="ECO:0000313" key="7">
    <source>
        <dbReference type="EMBL" id="KAK8407523.1"/>
    </source>
</evidence>
<dbReference type="Pfam" id="PF00134">
    <property type="entry name" value="Cyclin_N"/>
    <property type="match status" value="1"/>
</dbReference>
<dbReference type="SUPFAM" id="SSF47954">
    <property type="entry name" value="Cyclin-like"/>
    <property type="match status" value="1"/>
</dbReference>
<dbReference type="PANTHER" id="PTHR22896">
    <property type="entry name" value="CDK5 AND ABL1 ENZYME SUBSTRATE 1"/>
    <property type="match status" value="1"/>
</dbReference>
<sequence>MATVMQRQRSRRRLAALTFLSNISLDGTHRDTRLSQYGGGGFLGKVLDVRNDVQSDRNKENQAVVGGQPSIPAVAAKQVPGVPPCQSDGQISVRDSSDGSGTEKPHGIQFRDRTNTNNSEGGDRSGIQRKRPTQHHLHHHPHLVEKAPCFSSSESLGGPLPNIGGGRTRKLSSNVSDSSGPPNKGVKFFKTGHDHHPRDDRIVLLSTHRIPFYIFSSLPYNKPKLGGRGDHHYGRGESGRRRHASGNRTLSTISDSGDPSHILGYDRNDEFLQERSYCELLVPSRSFFCKPRRQQSEHNDLCDMNERCMHPGVARCFSYEPATHKATAHYVPHPQHGHLEKGSSGGGEIEEWRLLGTLTGSSHQYLPNMLDDPELRAGKHRKLLRFPSYMTSVMDYTKPSELKKELNDKFRSKFPHIQLTLSKLRSLKREMLKIARQECDIDLLTVAQAYVYFERLILKAIVNKQNRKLIAGACLILSAKMNDVKGEVLSNLIEKTENTFRLNRRDLTHWEFAALVALEFGLHLPTWQVNPHYQRLLFES</sequence>
<feature type="region of interest" description="Disordered" evidence="5">
    <location>
        <begin position="78"/>
        <end position="193"/>
    </location>
</feature>
<evidence type="ECO:0000313" key="8">
    <source>
        <dbReference type="Proteomes" id="UP001487740"/>
    </source>
</evidence>
<feature type="compositionally biased region" description="Basic residues" evidence="5">
    <location>
        <begin position="127"/>
        <end position="141"/>
    </location>
</feature>
<evidence type="ECO:0000256" key="5">
    <source>
        <dbReference type="SAM" id="MobiDB-lite"/>
    </source>
</evidence>
<evidence type="ECO:0000256" key="4">
    <source>
        <dbReference type="ARBA" id="ARBA00023306"/>
    </source>
</evidence>
<keyword evidence="4" id="KW-0131">Cell cycle</keyword>
<feature type="compositionally biased region" description="Polar residues" evidence="5">
    <location>
        <begin position="171"/>
        <end position="181"/>
    </location>
</feature>
<dbReference type="InterPro" id="IPR006671">
    <property type="entry name" value="Cyclin_N"/>
</dbReference>
<dbReference type="Proteomes" id="UP001487740">
    <property type="component" value="Unassembled WGS sequence"/>
</dbReference>
<reference evidence="7 8" key="1">
    <citation type="submission" date="2023-03" db="EMBL/GenBank/DDBJ databases">
        <title>High-quality genome of Scylla paramamosain provides insights in environmental adaptation.</title>
        <authorList>
            <person name="Zhang L."/>
        </authorList>
    </citation>
    <scope>NUCLEOTIDE SEQUENCE [LARGE SCALE GENOMIC DNA]</scope>
    <source>
        <strain evidence="7">LZ_2023a</strain>
        <tissue evidence="7">Muscle</tissue>
    </source>
</reference>
<feature type="compositionally biased region" description="Polar residues" evidence="5">
    <location>
        <begin position="246"/>
        <end position="255"/>
    </location>
</feature>
<protein>
    <recommendedName>
        <fullName evidence="6">Cyclin N-terminal domain-containing protein</fullName>
    </recommendedName>
</protein>
<comment type="caution">
    <text evidence="7">The sequence shown here is derived from an EMBL/GenBank/DDBJ whole genome shotgun (WGS) entry which is preliminary data.</text>
</comment>
<dbReference type="EMBL" id="JARAKH010000001">
    <property type="protein sequence ID" value="KAK8407523.1"/>
    <property type="molecule type" value="Genomic_DNA"/>
</dbReference>
<feature type="compositionally biased region" description="Basic and acidic residues" evidence="5">
    <location>
        <begin position="227"/>
        <end position="239"/>
    </location>
</feature>
<evidence type="ECO:0000259" key="6">
    <source>
        <dbReference type="Pfam" id="PF00134"/>
    </source>
</evidence>
<gene>
    <name evidence="7" type="ORF">O3P69_002222</name>
</gene>
<comment type="similarity">
    <text evidence="1">Belongs to the cyclin family.</text>
</comment>
<evidence type="ECO:0000256" key="1">
    <source>
        <dbReference type="ARBA" id="ARBA00008742"/>
    </source>
</evidence>
<evidence type="ECO:0000256" key="2">
    <source>
        <dbReference type="ARBA" id="ARBA00022553"/>
    </source>
</evidence>